<name>A0A1E7YTB2_9PROT</name>
<evidence type="ECO:0000313" key="3">
    <source>
        <dbReference type="EMBL" id="OFC51562.1"/>
    </source>
</evidence>
<dbReference type="PATRIC" id="fig|33059.14.peg.6"/>
<keyword evidence="1" id="KW-0472">Membrane</keyword>
<dbReference type="GeneID" id="92931111"/>
<organism evidence="3 4">
    <name type="scientific">Acidithiobacillus caldus</name>
    <dbReference type="NCBI Taxonomy" id="33059"/>
    <lineage>
        <taxon>Bacteria</taxon>
        <taxon>Pseudomonadati</taxon>
        <taxon>Pseudomonadota</taxon>
        <taxon>Acidithiobacillia</taxon>
        <taxon>Acidithiobacillales</taxon>
        <taxon>Acidithiobacillaceae</taxon>
        <taxon>Acidithiobacillus</taxon>
    </lineage>
</organism>
<dbReference type="AlphaFoldDB" id="A0A1E7YTB2"/>
<protein>
    <recommendedName>
        <fullName evidence="2">YrhK domain-containing protein</fullName>
    </recommendedName>
</protein>
<sequence length="94" mass="10651">MTTNGKTEDNVLDLHLGNVDELIINQRYETLSIVNDFLIGVLFLVGSCFFFYASTENAGVWLFVIGSAQLLIRPTIRLAHNVHIKKIGGRRWDM</sequence>
<feature type="transmembrane region" description="Helical" evidence="1">
    <location>
        <begin position="58"/>
        <end position="76"/>
    </location>
</feature>
<proteinExistence type="predicted"/>
<keyword evidence="1" id="KW-0812">Transmembrane</keyword>
<dbReference type="Pfam" id="PF14145">
    <property type="entry name" value="YrhK"/>
    <property type="match status" value="1"/>
</dbReference>
<dbReference type="EMBL" id="LZYH01000815">
    <property type="protein sequence ID" value="OFC51562.1"/>
    <property type="molecule type" value="Genomic_DNA"/>
</dbReference>
<dbReference type="InterPro" id="IPR025424">
    <property type="entry name" value="YrhK_domain"/>
</dbReference>
<comment type="caution">
    <text evidence="3">The sequence shown here is derived from an EMBL/GenBank/DDBJ whole genome shotgun (WGS) entry which is preliminary data.</text>
</comment>
<feature type="domain" description="YrhK" evidence="2">
    <location>
        <begin position="26"/>
        <end position="81"/>
    </location>
</feature>
<reference evidence="3 4" key="1">
    <citation type="submission" date="2016-06" db="EMBL/GenBank/DDBJ databases">
        <title>Gene turnover analysis identifies the evolutionary adaptation of the extremophile Acidithiobacillus caldus.</title>
        <authorList>
            <person name="Zhang X."/>
        </authorList>
    </citation>
    <scope>NUCLEOTIDE SEQUENCE [LARGE SCALE GENOMIC DNA]</scope>
    <source>
        <strain evidence="3 4">S1</strain>
    </source>
</reference>
<evidence type="ECO:0000256" key="1">
    <source>
        <dbReference type="SAM" id="Phobius"/>
    </source>
</evidence>
<dbReference type="RefSeq" id="WP_041636112.1">
    <property type="nucleotide sequence ID" value="NZ_CP026328.2"/>
</dbReference>
<accession>A0A1E7YTB2</accession>
<gene>
    <name evidence="3" type="ORF">BAE30_12615</name>
</gene>
<keyword evidence="1" id="KW-1133">Transmembrane helix</keyword>
<feature type="transmembrane region" description="Helical" evidence="1">
    <location>
        <begin position="33"/>
        <end position="52"/>
    </location>
</feature>
<dbReference type="Proteomes" id="UP000175707">
    <property type="component" value="Unassembled WGS sequence"/>
</dbReference>
<evidence type="ECO:0000259" key="2">
    <source>
        <dbReference type="Pfam" id="PF14145"/>
    </source>
</evidence>
<evidence type="ECO:0000313" key="4">
    <source>
        <dbReference type="Proteomes" id="UP000175707"/>
    </source>
</evidence>